<dbReference type="PROSITE" id="PS50977">
    <property type="entry name" value="HTH_TETR_2"/>
    <property type="match status" value="1"/>
</dbReference>
<dbReference type="GO" id="GO:0003677">
    <property type="term" value="F:DNA binding"/>
    <property type="evidence" value="ECO:0007669"/>
    <property type="project" value="UniProtKB-UniRule"/>
</dbReference>
<reference evidence="6" key="1">
    <citation type="submission" date="2021-02" db="EMBL/GenBank/DDBJ databases">
        <title>Genome sequence of Rhodospirillales sp. strain TMPK1 isolated from soil.</title>
        <authorList>
            <person name="Nakai R."/>
            <person name="Kusada H."/>
            <person name="Tamaki H."/>
        </authorList>
    </citation>
    <scope>NUCLEOTIDE SEQUENCE</scope>
    <source>
        <strain evidence="6">TMPK1</strain>
    </source>
</reference>
<feature type="DNA-binding region" description="H-T-H motif" evidence="4">
    <location>
        <begin position="31"/>
        <end position="50"/>
    </location>
</feature>
<keyword evidence="2 4" id="KW-0238">DNA-binding</keyword>
<dbReference type="SUPFAM" id="SSF46689">
    <property type="entry name" value="Homeodomain-like"/>
    <property type="match status" value="1"/>
</dbReference>
<dbReference type="RefSeq" id="WP_420243219.1">
    <property type="nucleotide sequence ID" value="NZ_BOPV01000001.1"/>
</dbReference>
<evidence type="ECO:0000256" key="1">
    <source>
        <dbReference type="ARBA" id="ARBA00023015"/>
    </source>
</evidence>
<dbReference type="InterPro" id="IPR001647">
    <property type="entry name" value="HTH_TetR"/>
</dbReference>
<dbReference type="PANTHER" id="PTHR47506">
    <property type="entry name" value="TRANSCRIPTIONAL REGULATORY PROTEIN"/>
    <property type="match status" value="1"/>
</dbReference>
<dbReference type="Gene3D" id="1.10.357.10">
    <property type="entry name" value="Tetracycline Repressor, domain 2"/>
    <property type="match status" value="1"/>
</dbReference>
<proteinExistence type="predicted"/>
<evidence type="ECO:0000256" key="3">
    <source>
        <dbReference type="ARBA" id="ARBA00023163"/>
    </source>
</evidence>
<accession>A0A8S8XG79</accession>
<keyword evidence="3" id="KW-0804">Transcription</keyword>
<sequence>MAVGRPRAFDKEKALDDALQVFLRKGYEGASLAELTDAMGINPPSLYAAFGNKEGLFRLALDRYTDAYSAVAEAAMAAPTAREATAIFLRGTIDSQTRKNGPGCLLVHGALACAESSDAIKQELTSRRSDNEAMLRARYVRAVKEGDLPAGTDTAALARYVSTMLQGTAVQAASGVARDELYDLIEMTLQAFPAAAPRKKKKG</sequence>
<evidence type="ECO:0000256" key="4">
    <source>
        <dbReference type="PROSITE-ProRule" id="PRU00335"/>
    </source>
</evidence>
<dbReference type="InterPro" id="IPR036271">
    <property type="entry name" value="Tet_transcr_reg_TetR-rel_C_sf"/>
</dbReference>
<evidence type="ECO:0000313" key="6">
    <source>
        <dbReference type="EMBL" id="GIL40110.1"/>
    </source>
</evidence>
<dbReference type="InterPro" id="IPR009057">
    <property type="entry name" value="Homeodomain-like_sf"/>
</dbReference>
<dbReference type="InterPro" id="IPR023772">
    <property type="entry name" value="DNA-bd_HTH_TetR-type_CS"/>
</dbReference>
<dbReference type="AlphaFoldDB" id="A0A8S8XG79"/>
<comment type="caution">
    <text evidence="6">The sequence shown here is derived from an EMBL/GenBank/DDBJ whole genome shotgun (WGS) entry which is preliminary data.</text>
</comment>
<evidence type="ECO:0000313" key="7">
    <source>
        <dbReference type="Proteomes" id="UP000681075"/>
    </source>
</evidence>
<dbReference type="EMBL" id="BOPV01000001">
    <property type="protein sequence ID" value="GIL40110.1"/>
    <property type="molecule type" value="Genomic_DNA"/>
</dbReference>
<organism evidence="6 7">
    <name type="scientific">Roseiterribacter gracilis</name>
    <dbReference type="NCBI Taxonomy" id="2812848"/>
    <lineage>
        <taxon>Bacteria</taxon>
        <taxon>Pseudomonadati</taxon>
        <taxon>Pseudomonadota</taxon>
        <taxon>Alphaproteobacteria</taxon>
        <taxon>Rhodospirillales</taxon>
        <taxon>Roseiterribacteraceae</taxon>
        <taxon>Roseiterribacter</taxon>
    </lineage>
</organism>
<evidence type="ECO:0000259" key="5">
    <source>
        <dbReference type="PROSITE" id="PS50977"/>
    </source>
</evidence>
<keyword evidence="7" id="KW-1185">Reference proteome</keyword>
<name>A0A8S8XG79_9PROT</name>
<feature type="domain" description="HTH tetR-type" evidence="5">
    <location>
        <begin position="8"/>
        <end position="68"/>
    </location>
</feature>
<evidence type="ECO:0000256" key="2">
    <source>
        <dbReference type="ARBA" id="ARBA00023125"/>
    </source>
</evidence>
<dbReference type="PRINTS" id="PR00455">
    <property type="entry name" value="HTHTETR"/>
</dbReference>
<dbReference type="Pfam" id="PF00440">
    <property type="entry name" value="TetR_N"/>
    <property type="match status" value="1"/>
</dbReference>
<dbReference type="Proteomes" id="UP000681075">
    <property type="component" value="Unassembled WGS sequence"/>
</dbReference>
<protein>
    <submittedName>
        <fullName evidence="6">TetR family transcriptional regulator</fullName>
    </submittedName>
</protein>
<dbReference type="PROSITE" id="PS01081">
    <property type="entry name" value="HTH_TETR_1"/>
    <property type="match status" value="1"/>
</dbReference>
<dbReference type="Gene3D" id="1.10.10.60">
    <property type="entry name" value="Homeodomain-like"/>
    <property type="match status" value="1"/>
</dbReference>
<dbReference type="SUPFAM" id="SSF48498">
    <property type="entry name" value="Tetracyclin repressor-like, C-terminal domain"/>
    <property type="match status" value="1"/>
</dbReference>
<keyword evidence="1" id="KW-0805">Transcription regulation</keyword>
<dbReference type="PANTHER" id="PTHR47506:SF1">
    <property type="entry name" value="HTH-TYPE TRANSCRIPTIONAL REGULATOR YJDC"/>
    <property type="match status" value="1"/>
</dbReference>
<gene>
    <name evidence="6" type="ORF">TMPK1_23470</name>
</gene>